<dbReference type="Proteomes" id="UP000070371">
    <property type="component" value="Chromosome"/>
</dbReference>
<keyword evidence="3" id="KW-1185">Reference proteome</keyword>
<dbReference type="Pfam" id="PF04273">
    <property type="entry name" value="BLH_phosphatase"/>
    <property type="match status" value="1"/>
</dbReference>
<proteinExistence type="predicted"/>
<dbReference type="KEGG" id="hat:RC74_06415"/>
<dbReference type="EMBL" id="CP014327">
    <property type="protein sequence ID" value="AML53557.1"/>
    <property type="molecule type" value="Genomic_DNA"/>
</dbReference>
<gene>
    <name evidence="2" type="ORF">RC74_06415</name>
</gene>
<dbReference type="NCBIfam" id="TIGR01244">
    <property type="entry name" value="TIGR01244 family sulfur transferase"/>
    <property type="match status" value="1"/>
</dbReference>
<sequence length="90" mass="9700">MEKIAELGFKTIIDNRPDGESFDQPNFVEIECAAQKLGLKAIYIPVVNGQPTEAAAKDLKAALGDTPTPVLAYCRSGGRSMALWTQAMES</sequence>
<reference evidence="2 3" key="1">
    <citation type="submission" date="2016-02" db="EMBL/GenBank/DDBJ databases">
        <title>Complete genome sequence of Halocynthiibacter arcticus PAMC 20958t from arctic marine sediment.</title>
        <authorList>
            <person name="Lee Y.M."/>
            <person name="Baek K."/>
            <person name="Lee H.K."/>
            <person name="Shin S.C."/>
        </authorList>
    </citation>
    <scope>NUCLEOTIDE SEQUENCE [LARGE SCALE GENOMIC DNA]</scope>
    <source>
        <strain evidence="2">PAMC 20958</strain>
    </source>
</reference>
<dbReference type="AlphaFoldDB" id="A0A126V5Y2"/>
<accession>A0A126V5Y2</accession>
<evidence type="ECO:0000313" key="3">
    <source>
        <dbReference type="Proteomes" id="UP000070371"/>
    </source>
</evidence>
<dbReference type="InterPro" id="IPR029021">
    <property type="entry name" value="Prot-tyrosine_phosphatase-like"/>
</dbReference>
<dbReference type="InterPro" id="IPR005939">
    <property type="entry name" value="BLH_phosphatase-like"/>
</dbReference>
<name>A0A126V5Y2_9RHOB</name>
<evidence type="ECO:0000313" key="2">
    <source>
        <dbReference type="EMBL" id="AML53557.1"/>
    </source>
</evidence>
<dbReference type="Gene3D" id="3.90.190.10">
    <property type="entry name" value="Protein tyrosine phosphatase superfamily"/>
    <property type="match status" value="1"/>
</dbReference>
<organism evidence="2 3">
    <name type="scientific">Falsihalocynthiibacter arcticus</name>
    <dbReference type="NCBI Taxonomy" id="1579316"/>
    <lineage>
        <taxon>Bacteria</taxon>
        <taxon>Pseudomonadati</taxon>
        <taxon>Pseudomonadota</taxon>
        <taxon>Alphaproteobacteria</taxon>
        <taxon>Rhodobacterales</taxon>
        <taxon>Roseobacteraceae</taxon>
        <taxon>Falsihalocynthiibacter</taxon>
    </lineage>
</organism>
<feature type="domain" description="Beta-lactamase hydrolase-like protein phosphatase-like" evidence="1">
    <location>
        <begin position="2"/>
        <end position="85"/>
    </location>
</feature>
<evidence type="ECO:0000259" key="1">
    <source>
        <dbReference type="Pfam" id="PF04273"/>
    </source>
</evidence>
<dbReference type="GO" id="GO:0016787">
    <property type="term" value="F:hydrolase activity"/>
    <property type="evidence" value="ECO:0007669"/>
    <property type="project" value="InterPro"/>
</dbReference>
<dbReference type="STRING" id="1579316.RC74_06415"/>
<protein>
    <recommendedName>
        <fullName evidence="1">Beta-lactamase hydrolase-like protein phosphatase-like domain-containing protein</fullName>
    </recommendedName>
</protein>